<accession>A0A0L6Z9D6</accession>
<dbReference type="RefSeq" id="WP_052221709.1">
    <property type="nucleotide sequence ID" value="NZ_LHUR01000024.1"/>
</dbReference>
<evidence type="ECO:0000313" key="3">
    <source>
        <dbReference type="EMBL" id="KOA19398.1"/>
    </source>
</evidence>
<evidence type="ECO:0000256" key="1">
    <source>
        <dbReference type="SAM" id="SignalP"/>
    </source>
</evidence>
<dbReference type="PANTHER" id="PTHR37945:SF1">
    <property type="entry name" value="EXTRACELLULAR TUNGSTATE BINDING PROTEIN"/>
    <property type="match status" value="1"/>
</dbReference>
<proteinExistence type="predicted"/>
<protein>
    <submittedName>
        <fullName evidence="3">PBP superfamily domain protein</fullName>
    </submittedName>
</protein>
<dbReference type="InterPro" id="IPR052738">
    <property type="entry name" value="ABC-Tungstate_binding"/>
</dbReference>
<evidence type="ECO:0000313" key="4">
    <source>
        <dbReference type="Proteomes" id="UP000037043"/>
    </source>
</evidence>
<dbReference type="SUPFAM" id="SSF53850">
    <property type="entry name" value="Periplasmic binding protein-like II"/>
    <property type="match status" value="1"/>
</dbReference>
<sequence>MKRKGTILLSVLLALSLVGCSKADSNSSKSDTSTKEARSMILATTTSTQDSGLLDYLLPEFKKDTGIDVKVVAKGTGEALKLGQNGDADCLLVHAKAQEEAFIKNGFGLYRYDVMYNDFILVGPKEDPVKIKEKAPNDALQALKLISSSKAPFISRGDESGTHTKEKGIWKNAAIEPKGDWYISAGKGMGAVLQMADEKKAYTLTDRATYLSMKDKLQLEIVTEKSKDLYNQYGVIMINPEKNKIKEKEAKEFIDWMVSEKGQKFIGEYGKEKYGQSLFIPNANVKK</sequence>
<dbReference type="InterPro" id="IPR024370">
    <property type="entry name" value="PBP_domain"/>
</dbReference>
<dbReference type="AlphaFoldDB" id="A0A0L6Z9D6"/>
<dbReference type="PANTHER" id="PTHR37945">
    <property type="entry name" value="EXTRACELLULAR TUNGSTATE BINDING PROTEIN"/>
    <property type="match status" value="1"/>
</dbReference>
<reference evidence="4" key="1">
    <citation type="submission" date="2015-08" db="EMBL/GenBank/DDBJ databases">
        <title>Genome sequence of the strict anaerobe Clostridium homopropionicum LuHBu1 (DSM 5847T).</title>
        <authorList>
            <person name="Poehlein A."/>
            <person name="Beck M."/>
            <person name="Schiel-Bengelsdorf B."/>
            <person name="Bengelsdorf F.R."/>
            <person name="Daniel R."/>
            <person name="Duerre P."/>
        </authorList>
    </citation>
    <scope>NUCLEOTIDE SEQUENCE [LARGE SCALE GENOMIC DNA]</scope>
    <source>
        <strain evidence="4">DSM 5847</strain>
    </source>
</reference>
<dbReference type="Gene3D" id="3.40.190.10">
    <property type="entry name" value="Periplasmic binding protein-like II"/>
    <property type="match status" value="2"/>
</dbReference>
<organism evidence="3 4">
    <name type="scientific">Clostridium homopropionicum DSM 5847</name>
    <dbReference type="NCBI Taxonomy" id="1121318"/>
    <lineage>
        <taxon>Bacteria</taxon>
        <taxon>Bacillati</taxon>
        <taxon>Bacillota</taxon>
        <taxon>Clostridia</taxon>
        <taxon>Eubacteriales</taxon>
        <taxon>Clostridiaceae</taxon>
        <taxon>Clostridium</taxon>
    </lineage>
</organism>
<name>A0A0L6Z9D6_9CLOT</name>
<keyword evidence="4" id="KW-1185">Reference proteome</keyword>
<feature type="chain" id="PRO_5005570138" evidence="1">
    <location>
        <begin position="24"/>
        <end position="287"/>
    </location>
</feature>
<dbReference type="PATRIC" id="fig|1121318.3.peg.2198"/>
<comment type="caution">
    <text evidence="3">The sequence shown here is derived from an EMBL/GenBank/DDBJ whole genome shotgun (WGS) entry which is preliminary data.</text>
</comment>
<feature type="signal peptide" evidence="1">
    <location>
        <begin position="1"/>
        <end position="23"/>
    </location>
</feature>
<feature type="domain" description="PBP" evidence="2">
    <location>
        <begin position="34"/>
        <end position="260"/>
    </location>
</feature>
<dbReference type="STRING" id="36844.SAMN04488501_11337"/>
<evidence type="ECO:0000259" key="2">
    <source>
        <dbReference type="Pfam" id="PF12849"/>
    </source>
</evidence>
<keyword evidence="1" id="KW-0732">Signal</keyword>
<dbReference type="Pfam" id="PF12849">
    <property type="entry name" value="PBP_like_2"/>
    <property type="match status" value="1"/>
</dbReference>
<dbReference type="Proteomes" id="UP000037043">
    <property type="component" value="Unassembled WGS sequence"/>
</dbReference>
<gene>
    <name evidence="3" type="ORF">CLHOM_21890</name>
</gene>
<dbReference type="EMBL" id="LHUR01000024">
    <property type="protein sequence ID" value="KOA19398.1"/>
    <property type="molecule type" value="Genomic_DNA"/>
</dbReference>
<dbReference type="PROSITE" id="PS51257">
    <property type="entry name" value="PROKAR_LIPOPROTEIN"/>
    <property type="match status" value="1"/>
</dbReference>